<evidence type="ECO:0000313" key="3">
    <source>
        <dbReference type="Proteomes" id="UP001301140"/>
    </source>
</evidence>
<dbReference type="SUPFAM" id="SSF158682">
    <property type="entry name" value="TerB-like"/>
    <property type="match status" value="1"/>
</dbReference>
<reference evidence="2 3" key="1">
    <citation type="submission" date="2023-03" db="EMBL/GenBank/DDBJ databases">
        <title>YIM 152171 draft genome.</title>
        <authorList>
            <person name="Yang Z."/>
        </authorList>
    </citation>
    <scope>NUCLEOTIDE SEQUENCE [LARGE SCALE GENOMIC DNA]</scope>
    <source>
        <strain evidence="2 3">YIM 152171</strain>
    </source>
</reference>
<dbReference type="InterPro" id="IPR029024">
    <property type="entry name" value="TerB-like"/>
</dbReference>
<dbReference type="Pfam" id="PF05099">
    <property type="entry name" value="TerB"/>
    <property type="match status" value="1"/>
</dbReference>
<gene>
    <name evidence="2" type="ORF">PZ740_07960</name>
</gene>
<name>A0AAP3XQ28_9PROT</name>
<accession>A0AAP3XQ28</accession>
<protein>
    <submittedName>
        <fullName evidence="2">TerB family tellurite resistance protein</fullName>
    </submittedName>
</protein>
<sequence>MQRLLDLIFPQRRQESPPVSPEQLAAAALMVEAARLDGRFEPHERERIAMLLEQRFGLAPDLAASLLNEAERAADESVDWHGFTSALKERLDHDGRIAIMEMLWEIAYADGELAALEDSLLRRVAGLLYVSGKESAQARYRALERLGLAAG</sequence>
<dbReference type="EMBL" id="JARGEQ010000082">
    <property type="protein sequence ID" value="MDF1586319.1"/>
    <property type="molecule type" value="Genomic_DNA"/>
</dbReference>
<dbReference type="RefSeq" id="WP_327788735.1">
    <property type="nucleotide sequence ID" value="NZ_JARGEQ010000082.1"/>
</dbReference>
<evidence type="ECO:0000259" key="1">
    <source>
        <dbReference type="Pfam" id="PF05099"/>
    </source>
</evidence>
<comment type="caution">
    <text evidence="2">The sequence shown here is derived from an EMBL/GenBank/DDBJ whole genome shotgun (WGS) entry which is preliminary data.</text>
</comment>
<feature type="domain" description="Co-chaperone DjlA N-terminal" evidence="1">
    <location>
        <begin position="23"/>
        <end position="139"/>
    </location>
</feature>
<dbReference type="AlphaFoldDB" id="A0AAP3XQ28"/>
<dbReference type="InterPro" id="IPR007791">
    <property type="entry name" value="DjlA_N"/>
</dbReference>
<organism evidence="2 3">
    <name type="scientific">Marinimicrococcus flavescens</name>
    <dbReference type="NCBI Taxonomy" id="3031815"/>
    <lineage>
        <taxon>Bacteria</taxon>
        <taxon>Pseudomonadati</taxon>
        <taxon>Pseudomonadota</taxon>
        <taxon>Alphaproteobacteria</taxon>
        <taxon>Geminicoccales</taxon>
        <taxon>Geminicoccaceae</taxon>
        <taxon>Marinimicrococcus</taxon>
    </lineage>
</organism>
<dbReference type="CDD" id="cd07313">
    <property type="entry name" value="terB_like_2"/>
    <property type="match status" value="1"/>
</dbReference>
<dbReference type="Proteomes" id="UP001301140">
    <property type="component" value="Unassembled WGS sequence"/>
</dbReference>
<keyword evidence="3" id="KW-1185">Reference proteome</keyword>
<evidence type="ECO:0000313" key="2">
    <source>
        <dbReference type="EMBL" id="MDF1586319.1"/>
    </source>
</evidence>
<proteinExistence type="predicted"/>
<dbReference type="Gene3D" id="1.10.3680.10">
    <property type="entry name" value="TerB-like"/>
    <property type="match status" value="1"/>
</dbReference>